<evidence type="ECO:0000313" key="1">
    <source>
        <dbReference type="EMBL" id="SCW73279.1"/>
    </source>
</evidence>
<proteinExistence type="predicted"/>
<accession>A0A1G4SYA5</accession>
<dbReference type="AlphaFoldDB" id="A0A1G4SYA5"/>
<name>A0A1G4SYA5_9HYPH</name>
<reference evidence="1 2" key="1">
    <citation type="submission" date="2016-10" db="EMBL/GenBank/DDBJ databases">
        <authorList>
            <person name="de Groot N.N."/>
        </authorList>
    </citation>
    <scope>NUCLEOTIDE SEQUENCE [LARGE SCALE GENOMIC DNA]</scope>
    <source>
        <strain evidence="1 2">CGMCC 1.3401</strain>
    </source>
</reference>
<evidence type="ECO:0000313" key="2">
    <source>
        <dbReference type="Proteomes" id="UP000199542"/>
    </source>
</evidence>
<dbReference type="EMBL" id="FMTM01000007">
    <property type="protein sequence ID" value="SCW73279.1"/>
    <property type="molecule type" value="Genomic_DNA"/>
</dbReference>
<organism evidence="1 2">
    <name type="scientific">Rhizobium mongolense subsp. loessense</name>
    <dbReference type="NCBI Taxonomy" id="158890"/>
    <lineage>
        <taxon>Bacteria</taxon>
        <taxon>Pseudomonadati</taxon>
        <taxon>Pseudomonadota</taxon>
        <taxon>Alphaproteobacteria</taxon>
        <taxon>Hyphomicrobiales</taxon>
        <taxon>Rhizobiaceae</taxon>
        <taxon>Rhizobium/Agrobacterium group</taxon>
        <taxon>Rhizobium</taxon>
    </lineage>
</organism>
<dbReference type="Proteomes" id="UP000199542">
    <property type="component" value="Unassembled WGS sequence"/>
</dbReference>
<sequence>MGACETRSPVRAGYSAYFIAEEMETLPASPHHLVWRDWNLDGNDQADCKH</sequence>
<gene>
    <name evidence="1" type="ORF">SAMN02927900_04279</name>
</gene>
<protein>
    <submittedName>
        <fullName evidence="1">Uncharacterized protein</fullName>
    </submittedName>
</protein>